<organism evidence="1 2">
    <name type="scientific">Mucilaginibacter lutimaris</name>
    <dbReference type="NCBI Taxonomy" id="931629"/>
    <lineage>
        <taxon>Bacteria</taxon>
        <taxon>Pseudomonadati</taxon>
        <taxon>Bacteroidota</taxon>
        <taxon>Sphingobacteriia</taxon>
        <taxon>Sphingobacteriales</taxon>
        <taxon>Sphingobacteriaceae</taxon>
        <taxon>Mucilaginibacter</taxon>
    </lineage>
</organism>
<keyword evidence="2" id="KW-1185">Reference proteome</keyword>
<dbReference type="EMBL" id="JBHTIA010000003">
    <property type="protein sequence ID" value="MFD0764632.1"/>
    <property type="molecule type" value="Genomic_DNA"/>
</dbReference>
<reference evidence="2" key="1">
    <citation type="journal article" date="2019" name="Int. J. Syst. Evol. Microbiol.">
        <title>The Global Catalogue of Microorganisms (GCM) 10K type strain sequencing project: providing services to taxonomists for standard genome sequencing and annotation.</title>
        <authorList>
            <consortium name="The Broad Institute Genomics Platform"/>
            <consortium name="The Broad Institute Genome Sequencing Center for Infectious Disease"/>
            <person name="Wu L."/>
            <person name="Ma J."/>
        </authorList>
    </citation>
    <scope>NUCLEOTIDE SEQUENCE [LARGE SCALE GENOMIC DNA]</scope>
    <source>
        <strain evidence="2">CCUG 60742</strain>
    </source>
</reference>
<evidence type="ECO:0000313" key="2">
    <source>
        <dbReference type="Proteomes" id="UP001597073"/>
    </source>
</evidence>
<accession>A0ABW2ZEM1</accession>
<protein>
    <recommendedName>
        <fullName evidence="3">DUF1269 domain-containing protein</fullName>
    </recommendedName>
</protein>
<proteinExistence type="predicted"/>
<dbReference type="RefSeq" id="WP_377140386.1">
    <property type="nucleotide sequence ID" value="NZ_JBHTIA010000003.1"/>
</dbReference>
<name>A0ABW2ZEM1_9SPHI</name>
<comment type="caution">
    <text evidence="1">The sequence shown here is derived from an EMBL/GenBank/DDBJ whole genome shotgun (WGS) entry which is preliminary data.</text>
</comment>
<evidence type="ECO:0000313" key="1">
    <source>
        <dbReference type="EMBL" id="MFD0764632.1"/>
    </source>
</evidence>
<evidence type="ECO:0008006" key="3">
    <source>
        <dbReference type="Google" id="ProtNLM"/>
    </source>
</evidence>
<dbReference type="Proteomes" id="UP001597073">
    <property type="component" value="Unassembled WGS sequence"/>
</dbReference>
<sequence length="185" mass="19309">MDNDKQYFLSGLFTEMSKAEKAYSELLAMGYKPEEVNVAMASTTRDKLQAAEMQIGTPETALDQKYDGTIDGGITGGLLGSIAFTIGALGSNLLIPGLGLVVMGPLAAGLLGAGAGGLTGGIIGKLLSPGAPEPQSELITQGLKNGKIMLALVPRNAQEEKAIHAKWTALDAEIFQKPIDNKLHD</sequence>
<gene>
    <name evidence="1" type="ORF">ACFQZI_07185</name>
</gene>